<proteinExistence type="predicted"/>
<evidence type="ECO:0000313" key="2">
    <source>
        <dbReference type="EMBL" id="CAI5744187.1"/>
    </source>
</evidence>
<feature type="region of interest" description="Disordered" evidence="1">
    <location>
        <begin position="37"/>
        <end position="76"/>
    </location>
</feature>
<name>A0AAV0V4P4_9STRA</name>
<keyword evidence="3" id="KW-1185">Reference proteome</keyword>
<sequence length="76" mass="8560">MVLALVWTATKQATRHILHLPTCLITRSFAIQTRYNDDDDGSFRGRHRGNLEDMVDDEGGKQASLRPVSRIYGDDG</sequence>
<evidence type="ECO:0000256" key="1">
    <source>
        <dbReference type="SAM" id="MobiDB-lite"/>
    </source>
</evidence>
<reference evidence="2" key="1">
    <citation type="submission" date="2022-12" db="EMBL/GenBank/DDBJ databases">
        <authorList>
            <person name="Webb A."/>
        </authorList>
    </citation>
    <scope>NUCLEOTIDE SEQUENCE</scope>
    <source>
        <strain evidence="2">Pd1</strain>
    </source>
</reference>
<accession>A0AAV0V4P4</accession>
<gene>
    <name evidence="2" type="ORF">PDE001_LOCUS9351</name>
</gene>
<comment type="caution">
    <text evidence="2">The sequence shown here is derived from an EMBL/GenBank/DDBJ whole genome shotgun (WGS) entry which is preliminary data.</text>
</comment>
<protein>
    <recommendedName>
        <fullName evidence="4">Secreted protein</fullName>
    </recommendedName>
</protein>
<dbReference type="EMBL" id="CANTFM010002050">
    <property type="protein sequence ID" value="CAI5744187.1"/>
    <property type="molecule type" value="Genomic_DNA"/>
</dbReference>
<dbReference type="AlphaFoldDB" id="A0AAV0V4P4"/>
<organism evidence="2 3">
    <name type="scientific">Peronospora destructor</name>
    <dbReference type="NCBI Taxonomy" id="86335"/>
    <lineage>
        <taxon>Eukaryota</taxon>
        <taxon>Sar</taxon>
        <taxon>Stramenopiles</taxon>
        <taxon>Oomycota</taxon>
        <taxon>Peronosporomycetes</taxon>
        <taxon>Peronosporales</taxon>
        <taxon>Peronosporaceae</taxon>
        <taxon>Peronospora</taxon>
    </lineage>
</organism>
<evidence type="ECO:0008006" key="4">
    <source>
        <dbReference type="Google" id="ProtNLM"/>
    </source>
</evidence>
<evidence type="ECO:0000313" key="3">
    <source>
        <dbReference type="Proteomes" id="UP001162029"/>
    </source>
</evidence>
<dbReference type="Proteomes" id="UP001162029">
    <property type="component" value="Unassembled WGS sequence"/>
</dbReference>